<protein>
    <submittedName>
        <fullName evidence="1">Uncharacterized protein</fullName>
    </submittedName>
</protein>
<dbReference type="AlphaFoldDB" id="A0A919NFV0"/>
<reference evidence="1" key="1">
    <citation type="submission" date="2021-01" db="EMBL/GenBank/DDBJ databases">
        <title>Whole genome shotgun sequence of Actinoplanes siamensis NBRC 109076.</title>
        <authorList>
            <person name="Komaki H."/>
            <person name="Tamura T."/>
        </authorList>
    </citation>
    <scope>NUCLEOTIDE SEQUENCE</scope>
    <source>
        <strain evidence="1">NBRC 109076</strain>
    </source>
</reference>
<name>A0A919NFV0_9ACTN</name>
<organism evidence="1 2">
    <name type="scientific">Actinoplanes siamensis</name>
    <dbReference type="NCBI Taxonomy" id="1223317"/>
    <lineage>
        <taxon>Bacteria</taxon>
        <taxon>Bacillati</taxon>
        <taxon>Actinomycetota</taxon>
        <taxon>Actinomycetes</taxon>
        <taxon>Micromonosporales</taxon>
        <taxon>Micromonosporaceae</taxon>
        <taxon>Actinoplanes</taxon>
    </lineage>
</organism>
<proteinExistence type="predicted"/>
<sequence length="162" mass="17619">MSMAVTGSSATAVLHALEQVVRVETGESLEARLRSAGWDEGQPGSAGLLRRWQNGDLVVTQYGRGASAFIEATIDLSMPDLDDLDSEERLMKDFEERFATNLDACSAELGEPSFVGSYGDAGFPEELDAVMTARWLRRSGVIALHLKHEDDGVPFRITITAD</sequence>
<keyword evidence="2" id="KW-1185">Reference proteome</keyword>
<dbReference type="EMBL" id="BOMW01000113">
    <property type="protein sequence ID" value="GIF09905.1"/>
    <property type="molecule type" value="Genomic_DNA"/>
</dbReference>
<comment type="caution">
    <text evidence="1">The sequence shown here is derived from an EMBL/GenBank/DDBJ whole genome shotgun (WGS) entry which is preliminary data.</text>
</comment>
<evidence type="ECO:0000313" key="1">
    <source>
        <dbReference type="EMBL" id="GIF09905.1"/>
    </source>
</evidence>
<dbReference type="RefSeq" id="WP_203685190.1">
    <property type="nucleotide sequence ID" value="NZ_BOMW01000113.1"/>
</dbReference>
<accession>A0A919NFV0</accession>
<dbReference type="Proteomes" id="UP000629619">
    <property type="component" value="Unassembled WGS sequence"/>
</dbReference>
<gene>
    <name evidence="1" type="ORF">Asi03nite_74430</name>
</gene>
<evidence type="ECO:0000313" key="2">
    <source>
        <dbReference type="Proteomes" id="UP000629619"/>
    </source>
</evidence>